<gene>
    <name evidence="2" type="ORF">NW766_000425</name>
</gene>
<sequence>MTSQESGNNNVQEEPFKKQLDKAADETLEMENQKPNPIVEKSNRSVTEYVPAAAKVLPARQSPPKEEDKPPGPPERPHHDHKIEDFVRDQHRSQGLDGVLGNYPNDE</sequence>
<proteinExistence type="predicted"/>
<reference evidence="2" key="1">
    <citation type="submission" date="2022-10" db="EMBL/GenBank/DDBJ databases">
        <title>Fusarium specimens isolated from Avocado Roots.</title>
        <authorList>
            <person name="Stajich J."/>
            <person name="Roper C."/>
            <person name="Heimlech-Rivalta G."/>
        </authorList>
    </citation>
    <scope>NUCLEOTIDE SEQUENCE</scope>
    <source>
        <strain evidence="2">CF00143</strain>
    </source>
</reference>
<dbReference type="EMBL" id="JAPDHF010000001">
    <property type="protein sequence ID" value="KAJ4024193.1"/>
    <property type="molecule type" value="Genomic_DNA"/>
</dbReference>
<dbReference type="Proteomes" id="UP001152130">
    <property type="component" value="Unassembled WGS sequence"/>
</dbReference>
<feature type="compositionally biased region" description="Basic and acidic residues" evidence="1">
    <location>
        <begin position="14"/>
        <end position="25"/>
    </location>
</feature>
<evidence type="ECO:0000313" key="2">
    <source>
        <dbReference type="EMBL" id="KAJ4024193.1"/>
    </source>
</evidence>
<evidence type="ECO:0000256" key="1">
    <source>
        <dbReference type="SAM" id="MobiDB-lite"/>
    </source>
</evidence>
<dbReference type="OrthoDB" id="3436397at2759"/>
<comment type="caution">
    <text evidence="2">The sequence shown here is derived from an EMBL/GenBank/DDBJ whole genome shotgun (WGS) entry which is preliminary data.</text>
</comment>
<keyword evidence="3" id="KW-1185">Reference proteome</keyword>
<feature type="region of interest" description="Disordered" evidence="1">
    <location>
        <begin position="1"/>
        <end position="107"/>
    </location>
</feature>
<protein>
    <submittedName>
        <fullName evidence="2">Uncharacterized protein</fullName>
    </submittedName>
</protein>
<organism evidence="2 3">
    <name type="scientific">Fusarium irregulare</name>
    <dbReference type="NCBI Taxonomy" id="2494466"/>
    <lineage>
        <taxon>Eukaryota</taxon>
        <taxon>Fungi</taxon>
        <taxon>Dikarya</taxon>
        <taxon>Ascomycota</taxon>
        <taxon>Pezizomycotina</taxon>
        <taxon>Sordariomycetes</taxon>
        <taxon>Hypocreomycetidae</taxon>
        <taxon>Hypocreales</taxon>
        <taxon>Nectriaceae</taxon>
        <taxon>Fusarium</taxon>
        <taxon>Fusarium incarnatum-equiseti species complex</taxon>
    </lineage>
</organism>
<feature type="compositionally biased region" description="Polar residues" evidence="1">
    <location>
        <begin position="1"/>
        <end position="12"/>
    </location>
</feature>
<name>A0A9W8Q0A4_9HYPO</name>
<evidence type="ECO:0000313" key="3">
    <source>
        <dbReference type="Proteomes" id="UP001152130"/>
    </source>
</evidence>
<feature type="compositionally biased region" description="Basic and acidic residues" evidence="1">
    <location>
        <begin position="63"/>
        <end position="94"/>
    </location>
</feature>
<dbReference type="AlphaFoldDB" id="A0A9W8Q0A4"/>
<accession>A0A9W8Q0A4</accession>